<reference evidence="3" key="1">
    <citation type="submission" date="2016-10" db="EMBL/GenBank/DDBJ databases">
        <authorList>
            <person name="Wegmann U."/>
        </authorList>
    </citation>
    <scope>NUCLEOTIDE SEQUENCE [LARGE SCALE GENOMIC DNA]</scope>
</reference>
<accession>A0A1K1LKK3</accession>
<dbReference type="EMBL" id="LT630450">
    <property type="protein sequence ID" value="SFV74014.1"/>
    <property type="molecule type" value="Genomic_DNA"/>
</dbReference>
<feature type="transmembrane region" description="Helical" evidence="1">
    <location>
        <begin position="201"/>
        <end position="226"/>
    </location>
</feature>
<dbReference type="RefSeq" id="WP_072336508.1">
    <property type="nucleotide sequence ID" value="NZ_CALJDE010000074.1"/>
</dbReference>
<keyword evidence="1" id="KW-1133">Transmembrane helix</keyword>
<evidence type="ECO:0000313" key="2">
    <source>
        <dbReference type="EMBL" id="SFV74014.1"/>
    </source>
</evidence>
<keyword evidence="3" id="KW-1185">Reference proteome</keyword>
<proteinExistence type="predicted"/>
<sequence length="242" mass="26801">MLIHEKGPFIRGSILLISFLVLFCVLLTPVMRDEKGNHLTGLQYADNVFNELSKGSSYFIPSVREHVKTVEKTNVKVTVTMKKADLAETAVQVLTKAGMTASADGARVTYEGNLAAMLNAATTDADSLYHNDAATVTARYDGTHALKAAAAWWYVLSPSIKELQKQRLIAEAQVVDQVLRRAVEPGNNFYSVEPVKVSDHIWLMSGMLIFYVIYTLWYGFAIFELFEGVGLAMTKSKVKQEG</sequence>
<organism evidence="2 3">
    <name type="scientific">Desulfovibrio piger</name>
    <dbReference type="NCBI Taxonomy" id="901"/>
    <lineage>
        <taxon>Bacteria</taxon>
        <taxon>Pseudomonadati</taxon>
        <taxon>Thermodesulfobacteriota</taxon>
        <taxon>Desulfovibrionia</taxon>
        <taxon>Desulfovibrionales</taxon>
        <taxon>Desulfovibrionaceae</taxon>
        <taxon>Desulfovibrio</taxon>
    </lineage>
</organism>
<gene>
    <name evidence="2" type="ORF">DESPIGER_2192</name>
</gene>
<dbReference type="KEGG" id="dpg:DESPIGER_2192"/>
<keyword evidence="1" id="KW-0472">Membrane</keyword>
<name>A0A1K1LKK3_9BACT</name>
<protein>
    <submittedName>
        <fullName evidence="2">Uncharacterized protein</fullName>
    </submittedName>
</protein>
<dbReference type="OrthoDB" id="9779692at2"/>
<evidence type="ECO:0000256" key="1">
    <source>
        <dbReference type="SAM" id="Phobius"/>
    </source>
</evidence>
<dbReference type="Proteomes" id="UP000186323">
    <property type="component" value="Chromosome I"/>
</dbReference>
<dbReference type="AlphaFoldDB" id="A0A1K1LKK3"/>
<keyword evidence="1" id="KW-0812">Transmembrane</keyword>
<evidence type="ECO:0000313" key="3">
    <source>
        <dbReference type="Proteomes" id="UP000186323"/>
    </source>
</evidence>